<dbReference type="RefSeq" id="WP_203172882.1">
    <property type="nucleotide sequence ID" value="NZ_JAEVHM010000001.1"/>
</dbReference>
<sequence length="70" mass="7529">MISLGVGPGRFDRLALTIRVITASVPGHPVPDARACVAVGLGVERTLGQGIGFGFRRLTDIIRRILHRQP</sequence>
<reference evidence="1 2" key="1">
    <citation type="submission" date="2021-01" db="EMBL/GenBank/DDBJ databases">
        <title>Draft genome sequence of Micromonospora sp. strain STR1_7.</title>
        <authorList>
            <person name="Karlyshev A."/>
            <person name="Jawad R."/>
        </authorList>
    </citation>
    <scope>NUCLEOTIDE SEQUENCE [LARGE SCALE GENOMIC DNA]</scope>
    <source>
        <strain evidence="1 2">STR1-7</strain>
    </source>
</reference>
<accession>A0ABS1XMA6</accession>
<name>A0ABS1XMA6_9ACTN</name>
<dbReference type="EMBL" id="JAEVHM010000001">
    <property type="protein sequence ID" value="MBM0230390.1"/>
    <property type="molecule type" value="Genomic_DNA"/>
</dbReference>
<gene>
    <name evidence="1" type="ORF">JNW91_00025</name>
</gene>
<keyword evidence="2" id="KW-1185">Reference proteome</keyword>
<dbReference type="Proteomes" id="UP000601027">
    <property type="component" value="Unassembled WGS sequence"/>
</dbReference>
<evidence type="ECO:0000313" key="1">
    <source>
        <dbReference type="EMBL" id="MBM0230390.1"/>
    </source>
</evidence>
<protein>
    <submittedName>
        <fullName evidence="1">Uncharacterized protein</fullName>
    </submittedName>
</protein>
<organism evidence="1 2">
    <name type="scientific">Micromonospora parastrephiae</name>
    <dbReference type="NCBI Taxonomy" id="2806101"/>
    <lineage>
        <taxon>Bacteria</taxon>
        <taxon>Bacillati</taxon>
        <taxon>Actinomycetota</taxon>
        <taxon>Actinomycetes</taxon>
        <taxon>Micromonosporales</taxon>
        <taxon>Micromonosporaceae</taxon>
        <taxon>Micromonospora</taxon>
    </lineage>
</organism>
<evidence type="ECO:0000313" key="2">
    <source>
        <dbReference type="Proteomes" id="UP000601027"/>
    </source>
</evidence>
<proteinExistence type="predicted"/>
<comment type="caution">
    <text evidence="1">The sequence shown here is derived from an EMBL/GenBank/DDBJ whole genome shotgun (WGS) entry which is preliminary data.</text>
</comment>